<feature type="compositionally biased region" description="Acidic residues" evidence="9">
    <location>
        <begin position="117"/>
        <end position="126"/>
    </location>
</feature>
<feature type="coiled-coil region" evidence="8">
    <location>
        <begin position="6"/>
        <end position="33"/>
    </location>
</feature>
<accession>A0AAV6WCV7</accession>
<feature type="region of interest" description="Disordered" evidence="9">
    <location>
        <begin position="114"/>
        <end position="157"/>
    </location>
</feature>
<evidence type="ECO:0000259" key="10">
    <source>
        <dbReference type="PROSITE" id="PS50811"/>
    </source>
</evidence>
<sequence>MQEDNLKTAKVKIDEVREENKRLKSTLFQMMKDCRSLKMQIHDIFKEDQPKKSTDSAPTAASNDESELVSLSLGKFSGDSKKNSYESKIQENDRVLDGLELGLDCKFHLNNPTLENSFDESNDEQNDEKRAYDKRPKTSRRGEDEMLQQNPSKKPRVSVRALCNTQTMNDGCQWRKYGQKISKGNPCPRGYYCCTVSSSCPVRKQVQRCADDMSILITTYEGTHNHPLPPSATTMASATSAAVAMLNCGSSTSAAASPNLLGFNFTSSNNLTNPYFPNISISTSQSHPTITLDLTTNHTSPYNKFSSSTLFPSTHFSSKSLNFSSSNSSFDQPKFHCISNLESPYSKPFVFNNIIQASQEKTANDKIADATKAITFDPTFRSALAAAITSFVGTNDQGRNLGMNFVKRDENLHLSYSQHEKRLMHFPPFAFSTSKSPLANKGEQVNL</sequence>
<feature type="compositionally biased region" description="Basic and acidic residues" evidence="9">
    <location>
        <begin position="127"/>
        <end position="144"/>
    </location>
</feature>
<evidence type="ECO:0000256" key="4">
    <source>
        <dbReference type="ARBA" id="ARBA00023125"/>
    </source>
</evidence>
<dbReference type="GO" id="GO:0043565">
    <property type="term" value="F:sequence-specific DNA binding"/>
    <property type="evidence" value="ECO:0007669"/>
    <property type="project" value="InterPro"/>
</dbReference>
<dbReference type="PROSITE" id="PS50811">
    <property type="entry name" value="WRKY"/>
    <property type="match status" value="1"/>
</dbReference>
<evidence type="ECO:0000256" key="3">
    <source>
        <dbReference type="ARBA" id="ARBA00023054"/>
    </source>
</evidence>
<dbReference type="GO" id="GO:0003700">
    <property type="term" value="F:DNA-binding transcription factor activity"/>
    <property type="evidence" value="ECO:0007669"/>
    <property type="project" value="InterPro"/>
</dbReference>
<proteinExistence type="inferred from homology"/>
<dbReference type="InterPro" id="IPR044810">
    <property type="entry name" value="WRKY_plant"/>
</dbReference>
<dbReference type="InterPro" id="IPR003657">
    <property type="entry name" value="WRKY_dom"/>
</dbReference>
<name>A0AAV6WCV7_9LAMI</name>
<evidence type="ECO:0000256" key="6">
    <source>
        <dbReference type="ARBA" id="ARBA00023242"/>
    </source>
</evidence>
<dbReference type="GO" id="GO:0005634">
    <property type="term" value="C:nucleus"/>
    <property type="evidence" value="ECO:0007669"/>
    <property type="project" value="UniProtKB-SubCell"/>
</dbReference>
<feature type="domain" description="WRKY" evidence="10">
    <location>
        <begin position="163"/>
        <end position="229"/>
    </location>
</feature>
<evidence type="ECO:0000256" key="2">
    <source>
        <dbReference type="ARBA" id="ARBA00023015"/>
    </source>
</evidence>
<keyword evidence="2" id="KW-0805">Transcription regulation</keyword>
<keyword evidence="5" id="KW-0804">Transcription</keyword>
<dbReference type="Pfam" id="PF03106">
    <property type="entry name" value="WRKY"/>
    <property type="match status" value="1"/>
</dbReference>
<keyword evidence="3 8" id="KW-0175">Coiled coil</keyword>
<evidence type="ECO:0000313" key="11">
    <source>
        <dbReference type="EMBL" id="KAG8366307.1"/>
    </source>
</evidence>
<dbReference type="SUPFAM" id="SSF118290">
    <property type="entry name" value="WRKY DNA-binding domain"/>
    <property type="match status" value="1"/>
</dbReference>
<protein>
    <recommendedName>
        <fullName evidence="10">WRKY domain-containing protein</fullName>
    </recommendedName>
</protein>
<dbReference type="Proteomes" id="UP000826271">
    <property type="component" value="Unassembled WGS sequence"/>
</dbReference>
<keyword evidence="4" id="KW-0238">DNA-binding</keyword>
<dbReference type="PANTHER" id="PTHR31429">
    <property type="entry name" value="WRKY TRANSCRIPTION FACTOR 36-RELATED"/>
    <property type="match status" value="1"/>
</dbReference>
<comment type="similarity">
    <text evidence="7">Belongs to the WRKY group II-b family.</text>
</comment>
<evidence type="ECO:0000256" key="5">
    <source>
        <dbReference type="ARBA" id="ARBA00023163"/>
    </source>
</evidence>
<dbReference type="AlphaFoldDB" id="A0AAV6WCV7"/>
<gene>
    <name evidence="11" type="ORF">BUALT_Bualt17G0062700</name>
</gene>
<evidence type="ECO:0000256" key="9">
    <source>
        <dbReference type="SAM" id="MobiDB-lite"/>
    </source>
</evidence>
<reference evidence="11" key="1">
    <citation type="submission" date="2019-10" db="EMBL/GenBank/DDBJ databases">
        <authorList>
            <person name="Zhang R."/>
            <person name="Pan Y."/>
            <person name="Wang J."/>
            <person name="Ma R."/>
            <person name="Yu S."/>
        </authorList>
    </citation>
    <scope>NUCLEOTIDE SEQUENCE</scope>
    <source>
        <strain evidence="11">LA-IB0</strain>
        <tissue evidence="11">Leaf</tissue>
    </source>
</reference>
<dbReference type="InterPro" id="IPR036576">
    <property type="entry name" value="WRKY_dom_sf"/>
</dbReference>
<dbReference type="EMBL" id="WHWC01000017">
    <property type="protein sequence ID" value="KAG8366307.1"/>
    <property type="molecule type" value="Genomic_DNA"/>
</dbReference>
<evidence type="ECO:0000313" key="12">
    <source>
        <dbReference type="Proteomes" id="UP000826271"/>
    </source>
</evidence>
<dbReference type="FunFam" id="2.20.25.80:FF:000002">
    <property type="entry name" value="probable WRKY transcription factor 31"/>
    <property type="match status" value="1"/>
</dbReference>
<keyword evidence="12" id="KW-1185">Reference proteome</keyword>
<comment type="caution">
    <text evidence="11">The sequence shown here is derived from an EMBL/GenBank/DDBJ whole genome shotgun (WGS) entry which is preliminary data.</text>
</comment>
<organism evidence="11 12">
    <name type="scientific">Buddleja alternifolia</name>
    <dbReference type="NCBI Taxonomy" id="168488"/>
    <lineage>
        <taxon>Eukaryota</taxon>
        <taxon>Viridiplantae</taxon>
        <taxon>Streptophyta</taxon>
        <taxon>Embryophyta</taxon>
        <taxon>Tracheophyta</taxon>
        <taxon>Spermatophyta</taxon>
        <taxon>Magnoliopsida</taxon>
        <taxon>eudicotyledons</taxon>
        <taxon>Gunneridae</taxon>
        <taxon>Pentapetalae</taxon>
        <taxon>asterids</taxon>
        <taxon>lamiids</taxon>
        <taxon>Lamiales</taxon>
        <taxon>Scrophulariaceae</taxon>
        <taxon>Buddlejeae</taxon>
        <taxon>Buddleja</taxon>
    </lineage>
</organism>
<comment type="subcellular location">
    <subcellularLocation>
        <location evidence="1">Nucleus</location>
    </subcellularLocation>
</comment>
<keyword evidence="6" id="KW-0539">Nucleus</keyword>
<evidence type="ECO:0000256" key="1">
    <source>
        <dbReference type="ARBA" id="ARBA00004123"/>
    </source>
</evidence>
<evidence type="ECO:0000256" key="8">
    <source>
        <dbReference type="SAM" id="Coils"/>
    </source>
</evidence>
<feature type="region of interest" description="Disordered" evidence="9">
    <location>
        <begin position="45"/>
        <end position="69"/>
    </location>
</feature>
<dbReference type="PANTHER" id="PTHR31429:SF86">
    <property type="entry name" value="WRKY TRANSCRIPTION FACTOR 61-RELATED"/>
    <property type="match status" value="1"/>
</dbReference>
<dbReference type="Gene3D" id="2.20.25.80">
    <property type="entry name" value="WRKY domain"/>
    <property type="match status" value="1"/>
</dbReference>
<feature type="compositionally biased region" description="Basic and acidic residues" evidence="9">
    <location>
        <begin position="45"/>
        <end position="54"/>
    </location>
</feature>
<evidence type="ECO:0000256" key="7">
    <source>
        <dbReference type="ARBA" id="ARBA00061007"/>
    </source>
</evidence>
<dbReference type="SMART" id="SM00774">
    <property type="entry name" value="WRKY"/>
    <property type="match status" value="1"/>
</dbReference>